<name>A0A1T3I149_ELIME</name>
<dbReference type="STRING" id="238.BBD35_01110"/>
<dbReference type="Proteomes" id="UP000188947">
    <property type="component" value="Unassembled WGS sequence"/>
</dbReference>
<organism evidence="1 2">
    <name type="scientific">Elizabethkingia meningoseptica</name>
    <name type="common">Chryseobacterium meningosepticum</name>
    <dbReference type="NCBI Taxonomy" id="238"/>
    <lineage>
        <taxon>Bacteria</taxon>
        <taxon>Pseudomonadati</taxon>
        <taxon>Bacteroidota</taxon>
        <taxon>Flavobacteriia</taxon>
        <taxon>Flavobacteriales</taxon>
        <taxon>Weeksellaceae</taxon>
        <taxon>Elizabethkingia</taxon>
    </lineage>
</organism>
<sequence length="94" mass="11169">MKFLLILTIKIYWRIIPKSKRRPCLFRISCSKHVYETTVKTGCIAGIKALMYRMENCRNGYHIIENHTVKEIRMILPNGDVLEQNEISKRFLNK</sequence>
<protein>
    <recommendedName>
        <fullName evidence="3">Membrane protein insertion efficiency factor YidD</fullName>
    </recommendedName>
</protein>
<dbReference type="AlphaFoldDB" id="A0A1T3I149"/>
<keyword evidence="2" id="KW-1185">Reference proteome</keyword>
<evidence type="ECO:0000313" key="2">
    <source>
        <dbReference type="Proteomes" id="UP000188947"/>
    </source>
</evidence>
<dbReference type="Pfam" id="PF01809">
    <property type="entry name" value="YidD"/>
    <property type="match status" value="1"/>
</dbReference>
<dbReference type="NCBIfam" id="TIGR00278">
    <property type="entry name" value="membrane protein insertion efficiency factor YidD"/>
    <property type="match status" value="1"/>
</dbReference>
<evidence type="ECO:0008006" key="3">
    <source>
        <dbReference type="Google" id="ProtNLM"/>
    </source>
</evidence>
<dbReference type="RefSeq" id="WP_070905309.1">
    <property type="nucleotide sequence ID" value="NZ_CP016378.1"/>
</dbReference>
<comment type="caution">
    <text evidence="1">The sequence shown here is derived from an EMBL/GenBank/DDBJ whole genome shotgun (WGS) entry which is preliminary data.</text>
</comment>
<gene>
    <name evidence="1" type="ORF">BMF97_03025</name>
</gene>
<evidence type="ECO:0000313" key="1">
    <source>
        <dbReference type="EMBL" id="OOH97609.1"/>
    </source>
</evidence>
<reference evidence="1 2" key="1">
    <citation type="submission" date="2016-11" db="EMBL/GenBank/DDBJ databases">
        <title>Genome sequence and comparative genomic analysis of clinical strain Elizabethkingia meningoseptica 61421 PRCM.</title>
        <authorList>
            <person name="Wang M."/>
            <person name="Hu S."/>
            <person name="Cao L."/>
            <person name="Jiang T."/>
            <person name="Zhou Y."/>
            <person name="Ming D."/>
        </authorList>
    </citation>
    <scope>NUCLEOTIDE SEQUENCE [LARGE SCALE GENOMIC DNA]</scope>
    <source>
        <strain evidence="1 2">61421 PRCM</strain>
    </source>
</reference>
<dbReference type="EMBL" id="MPOG01000003">
    <property type="protein sequence ID" value="OOH97609.1"/>
    <property type="molecule type" value="Genomic_DNA"/>
</dbReference>
<accession>A0A1T3I149</accession>
<proteinExistence type="predicted"/>
<dbReference type="InterPro" id="IPR002696">
    <property type="entry name" value="Membr_insert_effic_factor_YidD"/>
</dbReference>
<dbReference type="OrthoDB" id="710170at2"/>